<organism evidence="1 2">
    <name type="scientific">Kutzneria albida DSM 43870</name>
    <dbReference type="NCBI Taxonomy" id="1449976"/>
    <lineage>
        <taxon>Bacteria</taxon>
        <taxon>Bacillati</taxon>
        <taxon>Actinomycetota</taxon>
        <taxon>Actinomycetes</taxon>
        <taxon>Pseudonocardiales</taxon>
        <taxon>Pseudonocardiaceae</taxon>
        <taxon>Kutzneria</taxon>
    </lineage>
</organism>
<evidence type="ECO:0000313" key="1">
    <source>
        <dbReference type="EMBL" id="AHH99717.1"/>
    </source>
</evidence>
<dbReference type="HOGENOM" id="CLU_2679551_0_0_11"/>
<name>W5WFV9_9PSEU</name>
<dbReference type="OrthoDB" id="3637992at2"/>
<accession>W5WFV9</accession>
<dbReference type="Proteomes" id="UP000019225">
    <property type="component" value="Chromosome"/>
</dbReference>
<dbReference type="RefSeq" id="WP_025359613.1">
    <property type="nucleotide sequence ID" value="NZ_CP007155.1"/>
</dbReference>
<evidence type="ECO:0000313" key="2">
    <source>
        <dbReference type="Proteomes" id="UP000019225"/>
    </source>
</evidence>
<dbReference type="AlphaFoldDB" id="W5WFV9"/>
<dbReference type="STRING" id="1449976.KALB_6357"/>
<protein>
    <submittedName>
        <fullName evidence="1">Uncharacterized protein</fullName>
    </submittedName>
</protein>
<gene>
    <name evidence="1" type="ORF">KALB_6357</name>
</gene>
<proteinExistence type="predicted"/>
<dbReference type="EMBL" id="CP007155">
    <property type="protein sequence ID" value="AHH99717.1"/>
    <property type="molecule type" value="Genomic_DNA"/>
</dbReference>
<dbReference type="KEGG" id="kal:KALB_6357"/>
<sequence length="67" mass="6542">MSTVVSRAVAGTVAALALTGLTGGIAHAGTPVYVLPGVDLGSVLDPTVPVPTEALGPIAHLLTFLHG</sequence>
<reference evidence="1 2" key="1">
    <citation type="journal article" date="2014" name="BMC Genomics">
        <title>Complete genome sequence of producer of the glycopeptide antibiotic Aculeximycin Kutzneria albida DSM 43870T, a representative of minor genus of Pseudonocardiaceae.</title>
        <authorList>
            <person name="Rebets Y."/>
            <person name="Tokovenko B."/>
            <person name="Lushchyk I."/>
            <person name="Ruckert C."/>
            <person name="Zaburannyi N."/>
            <person name="Bechthold A."/>
            <person name="Kalinowski J."/>
            <person name="Luzhetskyy A."/>
        </authorList>
    </citation>
    <scope>NUCLEOTIDE SEQUENCE [LARGE SCALE GENOMIC DNA]</scope>
    <source>
        <strain evidence="1">DSM 43870</strain>
    </source>
</reference>
<keyword evidence="2" id="KW-1185">Reference proteome</keyword>